<accession>A0ABR3RIW0</accession>
<dbReference type="EMBL" id="JAKJXO020000006">
    <property type="protein sequence ID" value="KAL1603837.1"/>
    <property type="molecule type" value="Genomic_DNA"/>
</dbReference>
<feature type="region of interest" description="Disordered" evidence="1">
    <location>
        <begin position="1"/>
        <end position="78"/>
    </location>
</feature>
<comment type="caution">
    <text evidence="2">The sequence shown here is derived from an EMBL/GenBank/DDBJ whole genome shotgun (WGS) entry which is preliminary data.</text>
</comment>
<proteinExistence type="predicted"/>
<dbReference type="Proteomes" id="UP001521785">
    <property type="component" value="Unassembled WGS sequence"/>
</dbReference>
<evidence type="ECO:0000313" key="2">
    <source>
        <dbReference type="EMBL" id="KAL1603837.1"/>
    </source>
</evidence>
<gene>
    <name evidence="2" type="ORF">SLS60_005428</name>
</gene>
<reference evidence="2 3" key="1">
    <citation type="submission" date="2024-02" db="EMBL/GenBank/DDBJ databases">
        <title>De novo assembly and annotation of 12 fungi associated with fruit tree decline syndrome in Ontario, Canada.</title>
        <authorList>
            <person name="Sulman M."/>
            <person name="Ellouze W."/>
            <person name="Ilyukhin E."/>
        </authorList>
    </citation>
    <scope>NUCLEOTIDE SEQUENCE [LARGE SCALE GENOMIC DNA]</scope>
    <source>
        <strain evidence="2 3">M42-189</strain>
    </source>
</reference>
<keyword evidence="3" id="KW-1185">Reference proteome</keyword>
<evidence type="ECO:0000256" key="1">
    <source>
        <dbReference type="SAM" id="MobiDB-lite"/>
    </source>
</evidence>
<protein>
    <submittedName>
        <fullName evidence="2">Uncharacterized protein</fullName>
    </submittedName>
</protein>
<evidence type="ECO:0000313" key="3">
    <source>
        <dbReference type="Proteomes" id="UP001521785"/>
    </source>
</evidence>
<feature type="compositionally biased region" description="Basic and acidic residues" evidence="1">
    <location>
        <begin position="30"/>
        <end position="52"/>
    </location>
</feature>
<sequence>MSQAHHNAFHLRDSSHPHHPCRPNSQHSQEGPDDKPEAPSERHSEDFTRENTEELQLGPVAEPLLDKLAPEKKLKRKKAVEDLRTDASVTGNVEKLFSSLISKYGVEVHAERTDLAVIKDLALYIDRDVPAEP</sequence>
<name>A0ABR3RIW0_9PLEO</name>
<organism evidence="2 3">
    <name type="scientific">Paraconiothyrium brasiliense</name>
    <dbReference type="NCBI Taxonomy" id="300254"/>
    <lineage>
        <taxon>Eukaryota</taxon>
        <taxon>Fungi</taxon>
        <taxon>Dikarya</taxon>
        <taxon>Ascomycota</taxon>
        <taxon>Pezizomycotina</taxon>
        <taxon>Dothideomycetes</taxon>
        <taxon>Pleosporomycetidae</taxon>
        <taxon>Pleosporales</taxon>
        <taxon>Massarineae</taxon>
        <taxon>Didymosphaeriaceae</taxon>
        <taxon>Paraconiothyrium</taxon>
    </lineage>
</organism>